<dbReference type="GO" id="GO:0005829">
    <property type="term" value="C:cytosol"/>
    <property type="evidence" value="ECO:0007669"/>
    <property type="project" value="TreeGrafter"/>
</dbReference>
<evidence type="ECO:0000256" key="6">
    <source>
        <dbReference type="ARBA" id="ARBA00023146"/>
    </source>
</evidence>
<feature type="short sequence motif" description="'KMSKS' region" evidence="7">
    <location>
        <begin position="247"/>
        <end position="251"/>
    </location>
</feature>
<evidence type="ECO:0000256" key="8">
    <source>
        <dbReference type="RuleBase" id="RU363037"/>
    </source>
</evidence>
<keyword evidence="6 7" id="KW-0030">Aminoacyl-tRNA synthetase</keyword>
<keyword evidence="4 7" id="KW-0862">Zinc</keyword>
<evidence type="ECO:0000313" key="12">
    <source>
        <dbReference type="Proteomes" id="UP000005459"/>
    </source>
</evidence>
<comment type="similarity">
    <text evidence="7">Belongs to the class-I aminoacyl-tRNA synthetase family. GluQ subfamily.</text>
</comment>
<dbReference type="OrthoDB" id="9807503at2"/>
<name>F9U7W2_9GAMM</name>
<comment type="cofactor">
    <cofactor evidence="7">
        <name>Zn(2+)</name>
        <dbReference type="ChEBI" id="CHEBI:29105"/>
    </cofactor>
    <text evidence="7">Binds 1 zinc ion per subunit.</text>
</comment>
<organism evidence="11 12">
    <name type="scientific">Thiocapsa marina 5811</name>
    <dbReference type="NCBI Taxonomy" id="768671"/>
    <lineage>
        <taxon>Bacteria</taxon>
        <taxon>Pseudomonadati</taxon>
        <taxon>Pseudomonadota</taxon>
        <taxon>Gammaproteobacteria</taxon>
        <taxon>Chromatiales</taxon>
        <taxon>Chromatiaceae</taxon>
        <taxon>Thiocapsa</taxon>
    </lineage>
</organism>
<keyword evidence="2 7" id="KW-0479">Metal-binding</keyword>
<proteinExistence type="inferred from homology"/>
<feature type="binding site" evidence="7">
    <location>
        <position position="133"/>
    </location>
    <ligand>
        <name>Zn(2+)</name>
        <dbReference type="ChEBI" id="CHEBI:29105"/>
    </ligand>
</feature>
<feature type="binding site" evidence="7">
    <location>
        <position position="57"/>
    </location>
    <ligand>
        <name>L-glutamate</name>
        <dbReference type="ChEBI" id="CHEBI:29985"/>
    </ligand>
</feature>
<dbReference type="GO" id="GO:0008270">
    <property type="term" value="F:zinc ion binding"/>
    <property type="evidence" value="ECO:0007669"/>
    <property type="project" value="UniProtKB-UniRule"/>
</dbReference>
<dbReference type="GO" id="GO:0006424">
    <property type="term" value="P:glutamyl-tRNA aminoacylation"/>
    <property type="evidence" value="ECO:0007669"/>
    <property type="project" value="InterPro"/>
</dbReference>
<accession>F9U7W2</accession>
<dbReference type="GO" id="GO:0004818">
    <property type="term" value="F:glutamate-tRNA ligase activity"/>
    <property type="evidence" value="ECO:0007669"/>
    <property type="project" value="TreeGrafter"/>
</dbReference>
<evidence type="ECO:0000256" key="9">
    <source>
        <dbReference type="SAM" id="MobiDB-lite"/>
    </source>
</evidence>
<dbReference type="InterPro" id="IPR000924">
    <property type="entry name" value="Glu/Gln-tRNA-synth"/>
</dbReference>
<comment type="function">
    <text evidence="7">Catalyzes the tRNA-independent activation of glutamate in presence of ATP and the subsequent transfer of glutamate onto a tRNA(Asp). Glutamate is transferred on the 2-amino-5-(4,5-dihydroxy-2-cyclopenten-1-yl) moiety of the queuosine in the wobble position of the QUC anticodon.</text>
</comment>
<dbReference type="Proteomes" id="UP000005459">
    <property type="component" value="Unassembled WGS sequence"/>
</dbReference>
<dbReference type="RefSeq" id="WP_007192065.1">
    <property type="nucleotide sequence ID" value="NZ_AFWV01000003.1"/>
</dbReference>
<feature type="binding site" evidence="7">
    <location>
        <position position="250"/>
    </location>
    <ligand>
        <name>ATP</name>
        <dbReference type="ChEBI" id="CHEBI:30616"/>
    </ligand>
</feature>
<keyword evidence="12" id="KW-1185">Reference proteome</keyword>
<dbReference type="GO" id="GO:0006400">
    <property type="term" value="P:tRNA modification"/>
    <property type="evidence" value="ECO:0007669"/>
    <property type="project" value="InterPro"/>
</dbReference>
<feature type="region of interest" description="Disordered" evidence="9">
    <location>
        <begin position="306"/>
        <end position="366"/>
    </location>
</feature>
<evidence type="ECO:0000256" key="4">
    <source>
        <dbReference type="ARBA" id="ARBA00022833"/>
    </source>
</evidence>
<dbReference type="PRINTS" id="PR00987">
    <property type="entry name" value="TRNASYNTHGLU"/>
</dbReference>
<feature type="region of interest" description="Disordered" evidence="9">
    <location>
        <begin position="1"/>
        <end position="20"/>
    </location>
</feature>
<dbReference type="EC" id="6.1.1.-" evidence="7"/>
<evidence type="ECO:0000256" key="1">
    <source>
        <dbReference type="ARBA" id="ARBA00022598"/>
    </source>
</evidence>
<feature type="binding site" evidence="7">
    <location>
        <position position="115"/>
    </location>
    <ligand>
        <name>Zn(2+)</name>
        <dbReference type="ChEBI" id="CHEBI:29105"/>
    </ligand>
</feature>
<evidence type="ECO:0000256" key="5">
    <source>
        <dbReference type="ARBA" id="ARBA00022840"/>
    </source>
</evidence>
<feature type="binding site" evidence="7">
    <location>
        <position position="137"/>
    </location>
    <ligand>
        <name>Zn(2+)</name>
        <dbReference type="ChEBI" id="CHEBI:29105"/>
    </ligand>
</feature>
<sequence>MRDRSDPGPNGVPGHSAYRGRFAPSPTGPLHFGSLLAAMASYADARANRGIWLLRMEDLDRTREVPGAADLILRTLSALGFEWDEGVAYQSRRTDAYRDALDTLQARGLTYPCGCSRAEVARAGRSGLEGPVYPGTCRAGLALGRSARTERFRTPAGAIVFEDGIQGQQEQRVDDAVGDFVLRRADGIHAYQLAVVVDDALQGITRVVRGADLLLSTPRQILLQRALGFSRPGYAHVPLVLDANGRKLSKSLAAAPVDARDPLPALRAAWALLGQIPAPADLHLDAFWSWAIPEWRIARVPSKTAVVCPNGSSPRAREPSAHTFTPRPSNGPQSDRLQSAGPDQRHGPALLREPYPDAGPASLGNR</sequence>
<dbReference type="FunFam" id="3.40.50.620:FF:000093">
    <property type="entry name" value="Glutamyl-Q tRNA(Asp) synthetase"/>
    <property type="match status" value="1"/>
</dbReference>
<evidence type="ECO:0000256" key="7">
    <source>
        <dbReference type="HAMAP-Rule" id="MF_01428"/>
    </source>
</evidence>
<feature type="binding site" evidence="7">
    <location>
        <position position="113"/>
    </location>
    <ligand>
        <name>Zn(2+)</name>
        <dbReference type="ChEBI" id="CHEBI:29105"/>
    </ligand>
</feature>
<evidence type="ECO:0000313" key="11">
    <source>
        <dbReference type="EMBL" id="EGV19742.1"/>
    </source>
</evidence>
<dbReference type="AlphaFoldDB" id="F9U7W2"/>
<feature type="short sequence motif" description="'HIGH' region" evidence="7">
    <location>
        <begin position="24"/>
        <end position="34"/>
    </location>
</feature>
<dbReference type="PANTHER" id="PTHR43311:SF1">
    <property type="entry name" value="GLUTAMYL-Q TRNA(ASP) SYNTHETASE"/>
    <property type="match status" value="1"/>
</dbReference>
<dbReference type="GO" id="GO:0005524">
    <property type="term" value="F:ATP binding"/>
    <property type="evidence" value="ECO:0007669"/>
    <property type="project" value="UniProtKB-KW"/>
</dbReference>
<dbReference type="InterPro" id="IPR049940">
    <property type="entry name" value="GluQ/Sye"/>
</dbReference>
<dbReference type="EMBL" id="AFWV01000003">
    <property type="protein sequence ID" value="EGV19742.1"/>
    <property type="molecule type" value="Genomic_DNA"/>
</dbReference>
<keyword evidence="8" id="KW-0648">Protein biosynthesis</keyword>
<feature type="domain" description="Glutamyl/glutaminyl-tRNA synthetase class Ib catalytic" evidence="10">
    <location>
        <begin position="19"/>
        <end position="250"/>
    </location>
</feature>
<dbReference type="InterPro" id="IPR022380">
    <property type="entry name" value="Glu-Q_tRNA(Asp)_Synthase"/>
</dbReference>
<dbReference type="HAMAP" id="MF_01428">
    <property type="entry name" value="Glu_Q_tRNA_synth"/>
    <property type="match status" value="1"/>
</dbReference>
<dbReference type="PATRIC" id="fig|768671.3.peg.1270"/>
<gene>
    <name evidence="7" type="primary">gluQ</name>
    <name evidence="11" type="ORF">ThimaDRAFT_1188</name>
</gene>
<dbReference type="STRING" id="768671.ThimaDRAFT_1188"/>
<dbReference type="NCBIfam" id="TIGR03838">
    <property type="entry name" value="queuosine_YadB"/>
    <property type="match status" value="1"/>
</dbReference>
<keyword evidence="3 7" id="KW-0547">Nucleotide-binding</keyword>
<dbReference type="InterPro" id="IPR020058">
    <property type="entry name" value="Glu/Gln-tRNA-synth_Ib_cat-dom"/>
</dbReference>
<dbReference type="InterPro" id="IPR014729">
    <property type="entry name" value="Rossmann-like_a/b/a_fold"/>
</dbReference>
<reference evidence="11 12" key="1">
    <citation type="submission" date="2011-06" db="EMBL/GenBank/DDBJ databases">
        <title>The draft genome of Thiocapsa marina 5811.</title>
        <authorList>
            <consortium name="US DOE Joint Genome Institute (JGI-PGF)"/>
            <person name="Lucas S."/>
            <person name="Han J."/>
            <person name="Cheng J.-F."/>
            <person name="Goodwin L."/>
            <person name="Pitluck S."/>
            <person name="Peters L."/>
            <person name="Land M.L."/>
            <person name="Hauser L."/>
            <person name="Vogl K."/>
            <person name="Liu Z."/>
            <person name="Imhoff J."/>
            <person name="Thiel V."/>
            <person name="Frigaard N.-U."/>
            <person name="Bryant D."/>
            <person name="Woyke T.J."/>
        </authorList>
    </citation>
    <scope>NUCLEOTIDE SEQUENCE [LARGE SCALE GENOMIC DNA]</scope>
    <source>
        <strain evidence="11 12">5811</strain>
    </source>
</reference>
<evidence type="ECO:0000256" key="2">
    <source>
        <dbReference type="ARBA" id="ARBA00022723"/>
    </source>
</evidence>
<keyword evidence="5 7" id="KW-0067">ATP-binding</keyword>
<feature type="binding site" evidence="7">
    <location>
        <position position="191"/>
    </location>
    <ligand>
        <name>L-glutamate</name>
        <dbReference type="ChEBI" id="CHEBI:29985"/>
    </ligand>
</feature>
<dbReference type="PANTHER" id="PTHR43311">
    <property type="entry name" value="GLUTAMATE--TRNA LIGASE"/>
    <property type="match status" value="1"/>
</dbReference>
<dbReference type="SUPFAM" id="SSF52374">
    <property type="entry name" value="Nucleotidylyl transferase"/>
    <property type="match status" value="1"/>
</dbReference>
<evidence type="ECO:0000256" key="3">
    <source>
        <dbReference type="ARBA" id="ARBA00022741"/>
    </source>
</evidence>
<keyword evidence="1 7" id="KW-0436">Ligase</keyword>
<feature type="compositionally biased region" description="Polar residues" evidence="9">
    <location>
        <begin position="322"/>
        <end position="337"/>
    </location>
</feature>
<dbReference type="eggNOG" id="COG0008">
    <property type="taxonomic scope" value="Bacteria"/>
</dbReference>
<dbReference type="Gene3D" id="3.40.50.620">
    <property type="entry name" value="HUPs"/>
    <property type="match status" value="1"/>
</dbReference>
<feature type="binding site" evidence="7">
    <location>
        <begin position="21"/>
        <end position="25"/>
    </location>
    <ligand>
        <name>L-glutamate</name>
        <dbReference type="ChEBI" id="CHEBI:29985"/>
    </ligand>
</feature>
<dbReference type="NCBIfam" id="NF004314">
    <property type="entry name" value="PRK05710.1-3"/>
    <property type="match status" value="1"/>
</dbReference>
<evidence type="ECO:0000259" key="10">
    <source>
        <dbReference type="Pfam" id="PF00749"/>
    </source>
</evidence>
<dbReference type="Pfam" id="PF00749">
    <property type="entry name" value="tRNA-synt_1c"/>
    <property type="match status" value="1"/>
</dbReference>
<protein>
    <recommendedName>
        <fullName evidence="7">Glutamyl-Q tRNA(Asp) synthetase</fullName>
        <shortName evidence="7">Glu-Q-RSs</shortName>
        <ecNumber evidence="7">6.1.1.-</ecNumber>
    </recommendedName>
</protein>
<feature type="binding site" evidence="7">
    <location>
        <position position="209"/>
    </location>
    <ligand>
        <name>L-glutamate</name>
        <dbReference type="ChEBI" id="CHEBI:29985"/>
    </ligand>
</feature>